<comment type="caution">
    <text evidence="3">The sequence shown here is derived from an EMBL/GenBank/DDBJ whole genome shotgun (WGS) entry which is preliminary data.</text>
</comment>
<evidence type="ECO:0000313" key="3">
    <source>
        <dbReference type="EMBL" id="MED6157407.1"/>
    </source>
</evidence>
<keyword evidence="4" id="KW-1185">Reference proteome</keyword>
<proteinExistence type="predicted"/>
<evidence type="ECO:0000256" key="1">
    <source>
        <dbReference type="SAM" id="Coils"/>
    </source>
</evidence>
<reference evidence="3 4" key="1">
    <citation type="journal article" date="2023" name="Plants (Basel)">
        <title>Bridging the Gap: Combining Genomics and Transcriptomics Approaches to Understand Stylosanthes scabra, an Orphan Legume from the Brazilian Caatinga.</title>
        <authorList>
            <person name="Ferreira-Neto J.R.C."/>
            <person name="da Silva M.D."/>
            <person name="Binneck E."/>
            <person name="de Melo N.F."/>
            <person name="da Silva R.H."/>
            <person name="de Melo A.L.T.M."/>
            <person name="Pandolfi V."/>
            <person name="Bustamante F.O."/>
            <person name="Brasileiro-Vidal A.C."/>
            <person name="Benko-Iseppon A.M."/>
        </authorList>
    </citation>
    <scope>NUCLEOTIDE SEQUENCE [LARGE SCALE GENOMIC DNA]</scope>
    <source>
        <tissue evidence="3">Leaves</tissue>
    </source>
</reference>
<dbReference type="PANTHER" id="PTHR37214:SF2">
    <property type="entry name" value="CYTOMEGALOVIRUS UL139 PROTEIN"/>
    <property type="match status" value="1"/>
</dbReference>
<keyword evidence="1" id="KW-0175">Coiled coil</keyword>
<dbReference type="Proteomes" id="UP001341840">
    <property type="component" value="Unassembled WGS sequence"/>
</dbReference>
<dbReference type="PANTHER" id="PTHR37214">
    <property type="entry name" value="CYTOMEGALOVIRUS UL139 PROTEIN"/>
    <property type="match status" value="1"/>
</dbReference>
<organism evidence="3 4">
    <name type="scientific">Stylosanthes scabra</name>
    <dbReference type="NCBI Taxonomy" id="79078"/>
    <lineage>
        <taxon>Eukaryota</taxon>
        <taxon>Viridiplantae</taxon>
        <taxon>Streptophyta</taxon>
        <taxon>Embryophyta</taxon>
        <taxon>Tracheophyta</taxon>
        <taxon>Spermatophyta</taxon>
        <taxon>Magnoliopsida</taxon>
        <taxon>eudicotyledons</taxon>
        <taxon>Gunneridae</taxon>
        <taxon>Pentapetalae</taxon>
        <taxon>rosids</taxon>
        <taxon>fabids</taxon>
        <taxon>Fabales</taxon>
        <taxon>Fabaceae</taxon>
        <taxon>Papilionoideae</taxon>
        <taxon>50 kb inversion clade</taxon>
        <taxon>dalbergioids sensu lato</taxon>
        <taxon>Dalbergieae</taxon>
        <taxon>Pterocarpus clade</taxon>
        <taxon>Stylosanthes</taxon>
    </lineage>
</organism>
<keyword evidence="2" id="KW-1133">Transmembrane helix</keyword>
<evidence type="ECO:0000313" key="4">
    <source>
        <dbReference type="Proteomes" id="UP001341840"/>
    </source>
</evidence>
<keyword evidence="2" id="KW-0812">Transmembrane</keyword>
<feature type="transmembrane region" description="Helical" evidence="2">
    <location>
        <begin position="152"/>
        <end position="171"/>
    </location>
</feature>
<feature type="coiled-coil region" evidence="1">
    <location>
        <begin position="74"/>
        <end position="111"/>
    </location>
</feature>
<sequence>MALPSTFQERLHHMDRTRCERLSLLQAEKDLQANKSRVLSSKLANIRATEQRCFFLDHKIASQNFNLLSLTSQIHNLEAKYHSLSQLFRSLRNEVDELEELREKRDRFYEAKMVEMKQFKKVANEFVVRCRMDVQVLRNRVNEVTLASQFDAAFLLFFIFMTKFILLIVNLNCKLLRLIQSYFPPCCNSITFLKLNKLHQN</sequence>
<dbReference type="Pfam" id="PF12507">
    <property type="entry name" value="HCMV_UL139"/>
    <property type="match status" value="1"/>
</dbReference>
<protein>
    <submittedName>
        <fullName evidence="3">Uncharacterized protein</fullName>
    </submittedName>
</protein>
<evidence type="ECO:0000256" key="2">
    <source>
        <dbReference type="SAM" id="Phobius"/>
    </source>
</evidence>
<dbReference type="InterPro" id="IPR021042">
    <property type="entry name" value="Herpes_UL139_cytomegalovirus"/>
</dbReference>
<name>A0ABU6U9L5_9FABA</name>
<accession>A0ABU6U9L5</accession>
<dbReference type="EMBL" id="JASCZI010120907">
    <property type="protein sequence ID" value="MED6157407.1"/>
    <property type="molecule type" value="Genomic_DNA"/>
</dbReference>
<gene>
    <name evidence="3" type="ORF">PIB30_022815</name>
</gene>
<keyword evidence="2" id="KW-0472">Membrane</keyword>